<name>B0KFF6_PSEPG</name>
<sequence length="180" mass="19281">MMSAQLSGKRVAFLVTDGFEQVELTGPREALENSGAVVDILGEKEGTVHGWNHDKPADEFAVDATFDSADVDLYDALVLPGGVQNSDTIRLIPGAQKFVKSLDTSGKPLAVICHGAWLLVSSGLAKGKRMTSYKTLQDDIRNAGGDWVDEKVVVDGNLISSRQPDDIPAFNDQLIKALLG</sequence>
<evidence type="ECO:0000313" key="4">
    <source>
        <dbReference type="Proteomes" id="UP000002157"/>
    </source>
</evidence>
<dbReference type="GO" id="GO:0006508">
    <property type="term" value="P:proteolysis"/>
    <property type="evidence" value="ECO:0007669"/>
    <property type="project" value="UniProtKB-KW"/>
</dbReference>
<accession>B0KFF6</accession>
<evidence type="ECO:0000259" key="2">
    <source>
        <dbReference type="Pfam" id="PF01965"/>
    </source>
</evidence>
<organism evidence="3 4">
    <name type="scientific">Pseudomonas putida (strain GB-1)</name>
    <dbReference type="NCBI Taxonomy" id="76869"/>
    <lineage>
        <taxon>Bacteria</taxon>
        <taxon>Pseudomonadati</taxon>
        <taxon>Pseudomonadota</taxon>
        <taxon>Gammaproteobacteria</taxon>
        <taxon>Pseudomonadales</taxon>
        <taxon>Pseudomonadaceae</taxon>
        <taxon>Pseudomonas</taxon>
    </lineage>
</organism>
<dbReference type="GO" id="GO:0008233">
    <property type="term" value="F:peptidase activity"/>
    <property type="evidence" value="ECO:0007669"/>
    <property type="project" value="UniProtKB-KW"/>
</dbReference>
<dbReference type="HOGENOM" id="CLU_000445_44_4_6"/>
<protein>
    <submittedName>
        <fullName evidence="3">Intracellular protease, PfpI family</fullName>
    </submittedName>
</protein>
<dbReference type="Proteomes" id="UP000002157">
    <property type="component" value="Chromosome"/>
</dbReference>
<dbReference type="InterPro" id="IPR029062">
    <property type="entry name" value="Class_I_gatase-like"/>
</dbReference>
<dbReference type="AlphaFoldDB" id="B0KFF6"/>
<dbReference type="eggNOG" id="COG0693">
    <property type="taxonomic scope" value="Bacteria"/>
</dbReference>
<dbReference type="InterPro" id="IPR002818">
    <property type="entry name" value="DJ-1/PfpI"/>
</dbReference>
<dbReference type="CDD" id="cd03134">
    <property type="entry name" value="GATase1_PfpI_like"/>
    <property type="match status" value="1"/>
</dbReference>
<dbReference type="PANTHER" id="PTHR42733:SF12">
    <property type="entry name" value="PROTEINASE"/>
    <property type="match status" value="1"/>
</dbReference>
<dbReference type="PANTHER" id="PTHR42733">
    <property type="entry name" value="DJ-1 PROTEIN"/>
    <property type="match status" value="1"/>
</dbReference>
<evidence type="ECO:0000313" key="3">
    <source>
        <dbReference type="EMBL" id="ABY98879.1"/>
    </source>
</evidence>
<comment type="similarity">
    <text evidence="1">Belongs to the peptidase C56 family.</text>
</comment>
<proteinExistence type="inferred from homology"/>
<feature type="domain" description="DJ-1/PfpI" evidence="2">
    <location>
        <begin position="9"/>
        <end position="176"/>
    </location>
</feature>
<dbReference type="Pfam" id="PF01965">
    <property type="entry name" value="DJ-1_PfpI"/>
    <property type="match status" value="1"/>
</dbReference>
<dbReference type="PROSITE" id="PS51276">
    <property type="entry name" value="PEPTIDASE_C56_PFPI"/>
    <property type="match status" value="1"/>
</dbReference>
<keyword evidence="3" id="KW-0645">Protease</keyword>
<gene>
    <name evidence="3" type="ordered locus">PputGB1_2987</name>
</gene>
<reference evidence="3 4" key="1">
    <citation type="submission" date="2008-01" db="EMBL/GenBank/DDBJ databases">
        <title>Complete sequence of Pseudomonas putida GB-1.</title>
        <authorList>
            <consortium name="US DOE Joint Genome Institute"/>
            <person name="Copeland A."/>
            <person name="Lucas S."/>
            <person name="Lapidus A."/>
            <person name="Barry K."/>
            <person name="Glavina del Rio T."/>
            <person name="Dalin E."/>
            <person name="Tice H."/>
            <person name="Pitluck S."/>
            <person name="Bruce D."/>
            <person name="Goodwin L."/>
            <person name="Chertkov O."/>
            <person name="Brettin T."/>
            <person name="Detter J.C."/>
            <person name="Han C."/>
            <person name="Kuske C.R."/>
            <person name="Schmutz J."/>
            <person name="Larimer F."/>
            <person name="Land M."/>
            <person name="Hauser L."/>
            <person name="Kyrpides N."/>
            <person name="Kim E."/>
            <person name="McCarthy J.K."/>
            <person name="Richardson P."/>
        </authorList>
    </citation>
    <scope>NUCLEOTIDE SEQUENCE [LARGE SCALE GENOMIC DNA]</scope>
    <source>
        <strain evidence="3 4">GB-1</strain>
    </source>
</reference>
<keyword evidence="3" id="KW-0378">Hydrolase</keyword>
<dbReference type="EMBL" id="CP000926">
    <property type="protein sequence ID" value="ABY98879.1"/>
    <property type="molecule type" value="Genomic_DNA"/>
</dbReference>
<dbReference type="MEROPS" id="C56.001"/>
<dbReference type="Gene3D" id="3.40.50.880">
    <property type="match status" value="1"/>
</dbReference>
<dbReference type="InterPro" id="IPR006286">
    <property type="entry name" value="C56_PfpI-like"/>
</dbReference>
<dbReference type="SUPFAM" id="SSF52317">
    <property type="entry name" value="Class I glutamine amidotransferase-like"/>
    <property type="match status" value="1"/>
</dbReference>
<dbReference type="NCBIfam" id="TIGR01382">
    <property type="entry name" value="PfpI"/>
    <property type="match status" value="1"/>
</dbReference>
<dbReference type="KEGG" id="ppg:PputGB1_2987"/>
<evidence type="ECO:0000256" key="1">
    <source>
        <dbReference type="ARBA" id="ARBA00008542"/>
    </source>
</evidence>